<evidence type="ECO:0000256" key="2">
    <source>
        <dbReference type="ARBA" id="ARBA00022643"/>
    </source>
</evidence>
<dbReference type="SUPFAM" id="SSF52218">
    <property type="entry name" value="Flavoproteins"/>
    <property type="match status" value="1"/>
</dbReference>
<organism evidence="4 5">
    <name type="scientific">Candidatus Schekmanbacteria bacterium RBG_16_38_10</name>
    <dbReference type="NCBI Taxonomy" id="1817879"/>
    <lineage>
        <taxon>Bacteria</taxon>
        <taxon>Candidatus Schekmaniibacteriota</taxon>
    </lineage>
</organism>
<dbReference type="Pfam" id="PF03358">
    <property type="entry name" value="FMN_red"/>
    <property type="match status" value="1"/>
</dbReference>
<evidence type="ECO:0000313" key="5">
    <source>
        <dbReference type="Proteomes" id="UP000178797"/>
    </source>
</evidence>
<dbReference type="PANTHER" id="PTHR43278">
    <property type="entry name" value="NAD(P)H-DEPENDENT FMN-CONTAINING OXIDOREDUCTASE YWQN-RELATED"/>
    <property type="match status" value="1"/>
</dbReference>
<keyword evidence="2" id="KW-0288">FMN</keyword>
<dbReference type="GO" id="GO:0016491">
    <property type="term" value="F:oxidoreductase activity"/>
    <property type="evidence" value="ECO:0007669"/>
    <property type="project" value="InterPro"/>
</dbReference>
<evidence type="ECO:0000313" key="4">
    <source>
        <dbReference type="EMBL" id="OGL46630.1"/>
    </source>
</evidence>
<evidence type="ECO:0000259" key="3">
    <source>
        <dbReference type="Pfam" id="PF03358"/>
    </source>
</evidence>
<reference evidence="4 5" key="1">
    <citation type="journal article" date="2016" name="Nat. Commun.">
        <title>Thousands of microbial genomes shed light on interconnected biogeochemical processes in an aquifer system.</title>
        <authorList>
            <person name="Anantharaman K."/>
            <person name="Brown C.T."/>
            <person name="Hug L.A."/>
            <person name="Sharon I."/>
            <person name="Castelle C.J."/>
            <person name="Probst A.J."/>
            <person name="Thomas B.C."/>
            <person name="Singh A."/>
            <person name="Wilkins M.J."/>
            <person name="Karaoz U."/>
            <person name="Brodie E.L."/>
            <person name="Williams K.H."/>
            <person name="Hubbard S.S."/>
            <person name="Banfield J.F."/>
        </authorList>
    </citation>
    <scope>NUCLEOTIDE SEQUENCE [LARGE SCALE GENOMIC DNA]</scope>
</reference>
<name>A0A1F7RYX2_9BACT</name>
<comment type="caution">
    <text evidence="4">The sequence shown here is derived from an EMBL/GenBank/DDBJ whole genome shotgun (WGS) entry which is preliminary data.</text>
</comment>
<dbReference type="InterPro" id="IPR029039">
    <property type="entry name" value="Flavoprotein-like_sf"/>
</dbReference>
<keyword evidence="1" id="KW-0285">Flavoprotein</keyword>
<accession>A0A1F7RYX2</accession>
<dbReference type="AlphaFoldDB" id="A0A1F7RYX2"/>
<feature type="domain" description="NADPH-dependent FMN reductase-like" evidence="3">
    <location>
        <begin position="2"/>
        <end position="142"/>
    </location>
</feature>
<proteinExistence type="predicted"/>
<dbReference type="Proteomes" id="UP000178797">
    <property type="component" value="Unassembled WGS sequence"/>
</dbReference>
<protein>
    <recommendedName>
        <fullName evidence="3">NADPH-dependent FMN reductase-like domain-containing protein</fullName>
    </recommendedName>
</protein>
<evidence type="ECO:0000256" key="1">
    <source>
        <dbReference type="ARBA" id="ARBA00022630"/>
    </source>
</evidence>
<dbReference type="PANTHER" id="PTHR43278:SF1">
    <property type="entry name" value="IRON-SULFUR FLAVOPROTEIN MJ1083"/>
    <property type="match status" value="1"/>
</dbReference>
<dbReference type="EMBL" id="MGDE01000081">
    <property type="protein sequence ID" value="OGL46630.1"/>
    <property type="molecule type" value="Genomic_DNA"/>
</dbReference>
<dbReference type="Gene3D" id="3.40.50.360">
    <property type="match status" value="1"/>
</dbReference>
<gene>
    <name evidence="4" type="ORF">A2W05_07025</name>
</gene>
<sequence>MILGLCGSGRKENSNTGKLVQEVLKATNAKTELVWLIDLNIGYCTGCMRCAFEGNCWQKDGMTELYKKMIDCQALVIGSPCYYGDVSGLVKSMMDRSIALGYMGIGKESDMPVHGRKPLFNKPAVIVSTVAGHGVDRAIQTIEGYVNFGEMKLLGKIGAVVGMGDVSEKADVMAEAKKLGEKIKEELKK</sequence>
<dbReference type="InterPro" id="IPR051796">
    <property type="entry name" value="ISF_SsuE-like"/>
</dbReference>
<dbReference type="InterPro" id="IPR005025">
    <property type="entry name" value="FMN_Rdtase-like_dom"/>
</dbReference>